<protein>
    <submittedName>
        <fullName evidence="6">FUSC family protein</fullName>
    </submittedName>
</protein>
<comment type="caution">
    <text evidence="6">The sequence shown here is derived from an EMBL/GenBank/DDBJ whole genome shotgun (WGS) entry which is preliminary data.</text>
</comment>
<gene>
    <name evidence="6" type="ORF">DXB93_07130</name>
</gene>
<evidence type="ECO:0000256" key="2">
    <source>
        <dbReference type="ARBA" id="ARBA00022692"/>
    </source>
</evidence>
<keyword evidence="2" id="KW-0812">Transmembrane</keyword>
<evidence type="ECO:0000256" key="1">
    <source>
        <dbReference type="ARBA" id="ARBA00004141"/>
    </source>
</evidence>
<comment type="subcellular location">
    <subcellularLocation>
        <location evidence="1">Membrane</location>
        <topology evidence="1">Multi-pass membrane protein</topology>
    </subcellularLocation>
</comment>
<evidence type="ECO:0000313" key="6">
    <source>
        <dbReference type="EMBL" id="RGD86163.1"/>
    </source>
</evidence>
<dbReference type="InterPro" id="IPR049453">
    <property type="entry name" value="Memb_transporter_dom"/>
</dbReference>
<dbReference type="Pfam" id="PF13515">
    <property type="entry name" value="FUSC_2"/>
    <property type="match status" value="1"/>
</dbReference>
<name>A0A3E3EE31_9FIRM</name>
<dbReference type="RefSeq" id="WP_008792722.1">
    <property type="nucleotide sequence ID" value="NZ_AP031443.1"/>
</dbReference>
<dbReference type="AlphaFoldDB" id="A0A3E3EE31"/>
<evidence type="ECO:0000256" key="3">
    <source>
        <dbReference type="ARBA" id="ARBA00022989"/>
    </source>
</evidence>
<accession>A0A3E3EE31</accession>
<evidence type="ECO:0000256" key="4">
    <source>
        <dbReference type="ARBA" id="ARBA00023136"/>
    </source>
</evidence>
<reference evidence="6 7" key="1">
    <citation type="submission" date="2018-08" db="EMBL/GenBank/DDBJ databases">
        <title>A genome reference for cultivated species of the human gut microbiota.</title>
        <authorList>
            <person name="Zou Y."/>
            <person name="Xue W."/>
            <person name="Luo G."/>
        </authorList>
    </citation>
    <scope>NUCLEOTIDE SEQUENCE [LARGE SCALE GENOMIC DNA]</scope>
    <source>
        <strain evidence="6 7">OM06-4</strain>
    </source>
</reference>
<keyword evidence="4" id="KW-0472">Membrane</keyword>
<feature type="domain" description="Integral membrane bound transporter" evidence="5">
    <location>
        <begin position="213"/>
        <end position="332"/>
    </location>
</feature>
<sequence length="355" mass="40106">MTIYQAMQLNVKNLKAAISDAPTKKDKHRYIAAMILRNIFCLAFCIIFITFFTTLFGNENSSVGIIGLLAVLSLRFTDLDFNIKQSTLALIASFVICAIAPHLANIVPLGFGLLINFSALLLILILTSHQVSYANHFTFILGYILLWGNDVSENSYTLRIIAMMVAAIFTALVYYHCHYQQTMKLNFKDILKDFFSPSKRTFWYLKISSAIALVIFLGEMLNFSRTMWIAFACMSIINIDHEQIIYKFKHRALFVVVGSIIFGILFTIVPKEYLGLAGILGGIMVGFSGSYHWQTVFNCFGALAITIDLFGFLNAIIIRIVANIAGSIFSFVYHHLFEKIIQLLINENLMFDNNL</sequence>
<evidence type="ECO:0000313" key="7">
    <source>
        <dbReference type="Proteomes" id="UP000261032"/>
    </source>
</evidence>
<organism evidence="6 7">
    <name type="scientific">Thomasclavelia ramosa</name>
    <dbReference type="NCBI Taxonomy" id="1547"/>
    <lineage>
        <taxon>Bacteria</taxon>
        <taxon>Bacillati</taxon>
        <taxon>Bacillota</taxon>
        <taxon>Erysipelotrichia</taxon>
        <taxon>Erysipelotrichales</taxon>
        <taxon>Coprobacillaceae</taxon>
        <taxon>Thomasclavelia</taxon>
    </lineage>
</organism>
<proteinExistence type="predicted"/>
<dbReference type="GO" id="GO:0016020">
    <property type="term" value="C:membrane"/>
    <property type="evidence" value="ECO:0007669"/>
    <property type="project" value="UniProtKB-SubCell"/>
</dbReference>
<dbReference type="Proteomes" id="UP000261032">
    <property type="component" value="Unassembled WGS sequence"/>
</dbReference>
<dbReference type="EMBL" id="QUSL01000008">
    <property type="protein sequence ID" value="RGD86163.1"/>
    <property type="molecule type" value="Genomic_DNA"/>
</dbReference>
<keyword evidence="3" id="KW-1133">Transmembrane helix</keyword>
<evidence type="ECO:0000259" key="5">
    <source>
        <dbReference type="Pfam" id="PF13515"/>
    </source>
</evidence>